<dbReference type="EMBL" id="JAHRIP010021553">
    <property type="protein sequence ID" value="MEQ2288819.1"/>
    <property type="molecule type" value="Genomic_DNA"/>
</dbReference>
<comment type="caution">
    <text evidence="2">The sequence shown here is derived from an EMBL/GenBank/DDBJ whole genome shotgun (WGS) entry which is preliminary data.</text>
</comment>
<organism evidence="2 3">
    <name type="scientific">Ameca splendens</name>
    <dbReference type="NCBI Taxonomy" id="208324"/>
    <lineage>
        <taxon>Eukaryota</taxon>
        <taxon>Metazoa</taxon>
        <taxon>Chordata</taxon>
        <taxon>Craniata</taxon>
        <taxon>Vertebrata</taxon>
        <taxon>Euteleostomi</taxon>
        <taxon>Actinopterygii</taxon>
        <taxon>Neopterygii</taxon>
        <taxon>Teleostei</taxon>
        <taxon>Neoteleostei</taxon>
        <taxon>Acanthomorphata</taxon>
        <taxon>Ovalentaria</taxon>
        <taxon>Atherinomorphae</taxon>
        <taxon>Cyprinodontiformes</taxon>
        <taxon>Goodeidae</taxon>
        <taxon>Ameca</taxon>
    </lineage>
</organism>
<evidence type="ECO:0000313" key="2">
    <source>
        <dbReference type="EMBL" id="MEQ2288819.1"/>
    </source>
</evidence>
<keyword evidence="1" id="KW-0732">Signal</keyword>
<protein>
    <submittedName>
        <fullName evidence="2">Uncharacterized protein</fullName>
    </submittedName>
</protein>
<feature type="signal peptide" evidence="1">
    <location>
        <begin position="1"/>
        <end position="16"/>
    </location>
</feature>
<accession>A0ABV0Y4U7</accession>
<name>A0ABV0Y4U7_9TELE</name>
<evidence type="ECO:0000313" key="3">
    <source>
        <dbReference type="Proteomes" id="UP001469553"/>
    </source>
</evidence>
<reference evidence="2 3" key="1">
    <citation type="submission" date="2021-06" db="EMBL/GenBank/DDBJ databases">
        <authorList>
            <person name="Palmer J.M."/>
        </authorList>
    </citation>
    <scope>NUCLEOTIDE SEQUENCE [LARGE SCALE GENOMIC DNA]</scope>
    <source>
        <strain evidence="2 3">AS_MEX2019</strain>
        <tissue evidence="2">Muscle</tissue>
    </source>
</reference>
<evidence type="ECO:0000256" key="1">
    <source>
        <dbReference type="SAM" id="SignalP"/>
    </source>
</evidence>
<gene>
    <name evidence="2" type="ORF">AMECASPLE_026632</name>
</gene>
<dbReference type="Gene3D" id="1.10.220.160">
    <property type="match status" value="1"/>
</dbReference>
<proteinExistence type="predicted"/>
<sequence>MFSVFSAVLAASIVCGFDPPTCDVTVCAEEKQAWSGHKRECKCLRSLLPRHPTDSVRLAARLIFALLSPTKSISNELYTLEEHESHLNSMSEQKKQGLSQLASILKLYVQQEDSNLTQEMTSALPPSCQDPLSLIAKVG</sequence>
<keyword evidence="3" id="KW-1185">Reference proteome</keyword>
<dbReference type="Proteomes" id="UP001469553">
    <property type="component" value="Unassembled WGS sequence"/>
</dbReference>
<feature type="chain" id="PRO_5047378824" evidence="1">
    <location>
        <begin position="17"/>
        <end position="139"/>
    </location>
</feature>